<dbReference type="Gene3D" id="3.40.50.2000">
    <property type="entry name" value="Glycogen Phosphorylase B"/>
    <property type="match status" value="2"/>
</dbReference>
<geneLocation type="plasmid" evidence="2">
    <name>unnamed1</name>
</geneLocation>
<keyword evidence="1" id="KW-1133">Transmembrane helix</keyword>
<accession>A0A5D8ZYW9</accession>
<evidence type="ECO:0000313" key="3">
    <source>
        <dbReference type="Proteomes" id="UP000323884"/>
    </source>
</evidence>
<keyword evidence="2" id="KW-0808">Transferase</keyword>
<keyword evidence="2" id="KW-0614">Plasmid</keyword>
<keyword evidence="1" id="KW-0812">Transmembrane</keyword>
<dbReference type="EMBL" id="VTRU01000001">
    <property type="protein sequence ID" value="TZF99757.1"/>
    <property type="molecule type" value="Genomic_DNA"/>
</dbReference>
<dbReference type="AlphaFoldDB" id="A0A5D8ZYW9"/>
<protein>
    <submittedName>
        <fullName evidence="2">Glycosyltransferase family 4 protein</fullName>
    </submittedName>
</protein>
<organism evidence="2 3">
    <name type="scientific">Chryseobacterium panacisoli</name>
    <dbReference type="NCBI Taxonomy" id="1807141"/>
    <lineage>
        <taxon>Bacteria</taxon>
        <taxon>Pseudomonadati</taxon>
        <taxon>Bacteroidota</taxon>
        <taxon>Flavobacteriia</taxon>
        <taxon>Flavobacteriales</taxon>
        <taxon>Weeksellaceae</taxon>
        <taxon>Chryseobacterium group</taxon>
        <taxon>Chryseobacterium</taxon>
    </lineage>
</organism>
<sequence>MKMKKNIWLISKYASPPQYAKAPSRLFYLAREFKKMGNEALLITSDANHFTNCPETDKIYNDEEQDGVAIRWIKTKKYTKTASIDRILSWLDFERKLFLMKLSNMEKPDAVIISSLSIFTIIYGYYLKKRFGSFLVFEIRDIWPLTMTEEAGFSKWHPLVLLIGFIEKFGYKKADLVAGTMPRLDLHVEELLGHKKPFHCSPLGFDPENYSEDFLTEKNPFSEIVPPGKVIVGYAGSMGVTNALEPFIETIQMMKENPNIHFVLVGSGDLRESYKEQLKDCSNVTFLQRIQQNEVKYFLQVCDILYLSTKDSKVWDYGQSMNKVVEYMLAAKPIIASYTGYPSMINEADCGKFIKSTSAEDIKSAILYYANMSQEQRREIGGKGRKWIFENRTYPVLGKEYIDAILSHSVKQKK</sequence>
<dbReference type="CDD" id="cd03794">
    <property type="entry name" value="GT4_WbuB-like"/>
    <property type="match status" value="1"/>
</dbReference>
<dbReference type="PANTHER" id="PTHR45947:SF3">
    <property type="entry name" value="SULFOQUINOVOSYL TRANSFERASE SQD2"/>
    <property type="match status" value="1"/>
</dbReference>
<dbReference type="GO" id="GO:0016758">
    <property type="term" value="F:hexosyltransferase activity"/>
    <property type="evidence" value="ECO:0007669"/>
    <property type="project" value="TreeGrafter"/>
</dbReference>
<reference evidence="2 3" key="1">
    <citation type="submission" date="2019-08" db="EMBL/GenBank/DDBJ databases">
        <title>Draft genome sequence of Chryseobacterium sp. Gsoil 183.</title>
        <authorList>
            <person name="Im W.-T."/>
        </authorList>
    </citation>
    <scope>NUCLEOTIDE SEQUENCE [LARGE SCALE GENOMIC DNA]</scope>
    <source>
        <strain evidence="2 3">Gsoil 183</strain>
        <plasmid evidence="2">unnamed1</plasmid>
    </source>
</reference>
<dbReference type="Proteomes" id="UP000323884">
    <property type="component" value="Unassembled WGS sequence"/>
</dbReference>
<gene>
    <name evidence="2" type="ORF">FW781_07465</name>
</gene>
<dbReference type="InterPro" id="IPR050194">
    <property type="entry name" value="Glycosyltransferase_grp1"/>
</dbReference>
<keyword evidence="3" id="KW-1185">Reference proteome</keyword>
<dbReference type="OrthoDB" id="9816564at2"/>
<name>A0A5D8ZYW9_9FLAO</name>
<dbReference type="PANTHER" id="PTHR45947">
    <property type="entry name" value="SULFOQUINOVOSYL TRANSFERASE SQD2"/>
    <property type="match status" value="1"/>
</dbReference>
<proteinExistence type="predicted"/>
<keyword evidence="1" id="KW-0472">Membrane</keyword>
<dbReference type="SUPFAM" id="SSF53756">
    <property type="entry name" value="UDP-Glycosyltransferase/glycogen phosphorylase"/>
    <property type="match status" value="1"/>
</dbReference>
<evidence type="ECO:0000256" key="1">
    <source>
        <dbReference type="SAM" id="Phobius"/>
    </source>
</evidence>
<feature type="transmembrane region" description="Helical" evidence="1">
    <location>
        <begin position="110"/>
        <end position="127"/>
    </location>
</feature>
<dbReference type="Pfam" id="PF13692">
    <property type="entry name" value="Glyco_trans_1_4"/>
    <property type="match status" value="1"/>
</dbReference>
<evidence type="ECO:0000313" key="2">
    <source>
        <dbReference type="EMBL" id="TZF99757.1"/>
    </source>
</evidence>
<comment type="caution">
    <text evidence="2">The sequence shown here is derived from an EMBL/GenBank/DDBJ whole genome shotgun (WGS) entry which is preliminary data.</text>
</comment>